<dbReference type="Pfam" id="PF12697">
    <property type="entry name" value="Abhydrolase_6"/>
    <property type="match status" value="1"/>
</dbReference>
<dbReference type="RefSeq" id="WP_151127081.1">
    <property type="nucleotide sequence ID" value="NZ_VZQZ01000001.1"/>
</dbReference>
<dbReference type="Proteomes" id="UP000420562">
    <property type="component" value="Unassembled WGS sequence"/>
</dbReference>
<dbReference type="AlphaFoldDB" id="A0A7J4ZVP1"/>
<dbReference type="SUPFAM" id="SSF53474">
    <property type="entry name" value="alpha/beta-Hydrolases"/>
    <property type="match status" value="1"/>
</dbReference>
<reference evidence="2 3" key="1">
    <citation type="submission" date="2019-09" db="EMBL/GenBank/DDBJ databases">
        <title>Geobacter sp. Red96, a novel strain isolated from paddy soil.</title>
        <authorList>
            <person name="Xu Z."/>
            <person name="Masuda Y."/>
            <person name="Itoh H."/>
            <person name="Senoo K."/>
        </authorList>
    </citation>
    <scope>NUCLEOTIDE SEQUENCE [LARGE SCALE GENOMIC DNA]</scope>
    <source>
        <strain evidence="2 3">Red96</strain>
    </source>
</reference>
<dbReference type="Pfam" id="PF02566">
    <property type="entry name" value="OsmC"/>
    <property type="match status" value="1"/>
</dbReference>
<feature type="domain" description="AB hydrolase-1" evidence="1">
    <location>
        <begin position="33"/>
        <end position="252"/>
    </location>
</feature>
<gene>
    <name evidence="2" type="ORF">F6V25_03035</name>
</gene>
<sequence>MNTKRIAFPNSRGELLAARLELPEDERPLAYALFAHCFTCSKDLSAAVHIARALSSRHIAVLRFDFTGLGESEGEFAATTFSSEVSDLVAAARFLEQEYEAPRLLIGHSLGGAAVLAAAAEIPSTAAVVAIAAPFRPVQVRDLLGEAADRIKETGQGTVTIAGRTFTIRKSLLDDLDAHRPEDTLRRLNAALLVMHSPRDQVVGIDNATDIYRAAPHPKSFVSLDSADHLLSDSRDSRYAGGVIAAWAGRYLGEAEPPVPSRIPPEVIDKRVTARTGAEGFRTELFANGFPLVADEPVEDGGGNEGPSPYDYLLVALGACTGMTLQVYARSKGWPLEEVVVRLSHRKVHAEDCRDCDEKERRMDTFEREVELRGGLDEAQRQRLLEIAGRCPVHRTLTAGVRIVTTLRPV</sequence>
<dbReference type="PANTHER" id="PTHR39624:SF2">
    <property type="entry name" value="OSMC-LIKE PROTEIN"/>
    <property type="match status" value="1"/>
</dbReference>
<evidence type="ECO:0000313" key="2">
    <source>
        <dbReference type="EMBL" id="KAB0667686.1"/>
    </source>
</evidence>
<name>A0A7J4ZVP1_9BACT</name>
<evidence type="ECO:0000313" key="3">
    <source>
        <dbReference type="Proteomes" id="UP000420562"/>
    </source>
</evidence>
<dbReference type="InterPro" id="IPR000073">
    <property type="entry name" value="AB_hydrolase_1"/>
</dbReference>
<proteinExistence type="predicted"/>
<keyword evidence="3" id="KW-1185">Reference proteome</keyword>
<dbReference type="EMBL" id="VZQZ01000001">
    <property type="protein sequence ID" value="KAB0667686.1"/>
    <property type="molecule type" value="Genomic_DNA"/>
</dbReference>
<dbReference type="Gene3D" id="3.40.50.1820">
    <property type="entry name" value="alpha/beta hydrolase"/>
    <property type="match status" value="1"/>
</dbReference>
<dbReference type="InterPro" id="IPR036102">
    <property type="entry name" value="OsmC/Ohrsf"/>
</dbReference>
<dbReference type="InterPro" id="IPR029058">
    <property type="entry name" value="AB_hydrolase_fold"/>
</dbReference>
<comment type="caution">
    <text evidence="2">The sequence shown here is derived from an EMBL/GenBank/DDBJ whole genome shotgun (WGS) entry which is preliminary data.</text>
</comment>
<dbReference type="InterPro" id="IPR003718">
    <property type="entry name" value="OsmC/Ohr_fam"/>
</dbReference>
<protein>
    <submittedName>
        <fullName evidence="2">OsmC family protein</fullName>
    </submittedName>
</protein>
<evidence type="ECO:0000259" key="1">
    <source>
        <dbReference type="Pfam" id="PF12697"/>
    </source>
</evidence>
<organism evidence="2 3">
    <name type="scientific">Oryzomonas japonica</name>
    <dbReference type="NCBI Taxonomy" id="2603858"/>
    <lineage>
        <taxon>Bacteria</taxon>
        <taxon>Pseudomonadati</taxon>
        <taxon>Thermodesulfobacteriota</taxon>
        <taxon>Desulfuromonadia</taxon>
        <taxon>Geobacterales</taxon>
        <taxon>Geobacteraceae</taxon>
        <taxon>Oryzomonas</taxon>
    </lineage>
</organism>
<dbReference type="InterPro" id="IPR015946">
    <property type="entry name" value="KH_dom-like_a/b"/>
</dbReference>
<accession>A0A7J4ZVP1</accession>
<dbReference type="PANTHER" id="PTHR39624">
    <property type="entry name" value="PROTEIN INVOLVED IN RIMO-MEDIATED BETA-METHYLTHIOLATION OF RIBOSOMAL PROTEIN S12 YCAO"/>
    <property type="match status" value="1"/>
</dbReference>
<dbReference type="Gene3D" id="3.30.300.20">
    <property type="match status" value="1"/>
</dbReference>
<dbReference type="SUPFAM" id="SSF82784">
    <property type="entry name" value="OsmC-like"/>
    <property type="match status" value="1"/>
</dbReference>